<gene>
    <name evidence="1" type="ORF">UFOVP436_169</name>
    <name evidence="2" type="ORF">UFOVP784_169</name>
</gene>
<evidence type="ECO:0000313" key="1">
    <source>
        <dbReference type="EMBL" id="CAB4143535.1"/>
    </source>
</evidence>
<reference evidence="2" key="1">
    <citation type="submission" date="2020-04" db="EMBL/GenBank/DDBJ databases">
        <authorList>
            <person name="Chiriac C."/>
            <person name="Salcher M."/>
            <person name="Ghai R."/>
            <person name="Kavagutti S V."/>
        </authorList>
    </citation>
    <scope>NUCLEOTIDE SEQUENCE</scope>
</reference>
<accession>A0A6J5NV50</accession>
<protein>
    <submittedName>
        <fullName evidence="2">Uncharacterized protein</fullName>
    </submittedName>
</protein>
<organism evidence="2">
    <name type="scientific">uncultured Caudovirales phage</name>
    <dbReference type="NCBI Taxonomy" id="2100421"/>
    <lineage>
        <taxon>Viruses</taxon>
        <taxon>Duplodnaviria</taxon>
        <taxon>Heunggongvirae</taxon>
        <taxon>Uroviricota</taxon>
        <taxon>Caudoviricetes</taxon>
        <taxon>Peduoviridae</taxon>
        <taxon>Maltschvirus</taxon>
        <taxon>Maltschvirus maltsch</taxon>
    </lineage>
</organism>
<dbReference type="EMBL" id="LR796418">
    <property type="protein sequence ID" value="CAB4143535.1"/>
    <property type="molecule type" value="Genomic_DNA"/>
</dbReference>
<proteinExistence type="predicted"/>
<evidence type="ECO:0000313" key="2">
    <source>
        <dbReference type="EMBL" id="CAB4162893.1"/>
    </source>
</evidence>
<sequence>MTITTTIFNSMLQNINDSVANELTAFGISQDEAVKVVVESDFDLILSATENPVVQF</sequence>
<name>A0A6J5NV50_9CAUD</name>
<dbReference type="EMBL" id="LR796737">
    <property type="protein sequence ID" value="CAB4162893.1"/>
    <property type="molecule type" value="Genomic_DNA"/>
</dbReference>